<name>A0AAX3EKF2_PAEUR</name>
<keyword evidence="3" id="KW-1185">Reference proteome</keyword>
<dbReference type="AlphaFoldDB" id="A0AAX3EKF2"/>
<evidence type="ECO:0000256" key="1">
    <source>
        <dbReference type="SAM" id="SignalP"/>
    </source>
</evidence>
<evidence type="ECO:0000313" key="2">
    <source>
        <dbReference type="EMBL" id="UYV98479.1"/>
    </source>
</evidence>
<reference evidence="2" key="1">
    <citation type="submission" date="2022-07" db="EMBL/GenBank/DDBJ databases">
        <authorList>
            <person name="Wu T."/>
        </authorList>
    </citation>
    <scope>NUCLEOTIDE SEQUENCE</scope>
    <source>
        <strain evidence="2">SD-1</strain>
    </source>
</reference>
<sequence length="132" mass="14445">MQLRLRIAVTCLTAMFMATGAAACSTPDSSAQDVFTKIAEGKSADQYRDQVMSSFSVVTERALGCKTTGRSSRELTKDEQAGLADSAGAKVVTLTLSDCPEYDRYKRAERAEIWVCRDGKVAYMELQPTDSR</sequence>
<dbReference type="Proteomes" id="UP001163293">
    <property type="component" value="Chromosome"/>
</dbReference>
<dbReference type="EMBL" id="CP101185">
    <property type="protein sequence ID" value="UYV98479.1"/>
    <property type="molecule type" value="Genomic_DNA"/>
</dbReference>
<feature type="signal peptide" evidence="1">
    <location>
        <begin position="1"/>
        <end position="23"/>
    </location>
</feature>
<dbReference type="RefSeq" id="WP_139126811.1">
    <property type="nucleotide sequence ID" value="NZ_CP101180.1"/>
</dbReference>
<accession>A0AAX3EKF2</accession>
<dbReference type="PROSITE" id="PS51257">
    <property type="entry name" value="PROKAR_LIPOPROTEIN"/>
    <property type="match status" value="1"/>
</dbReference>
<organism evidence="2 3">
    <name type="scientific">Paenarthrobacter ureafaciens</name>
    <dbReference type="NCBI Taxonomy" id="37931"/>
    <lineage>
        <taxon>Bacteria</taxon>
        <taxon>Bacillati</taxon>
        <taxon>Actinomycetota</taxon>
        <taxon>Actinomycetes</taxon>
        <taxon>Micrococcales</taxon>
        <taxon>Micrococcaceae</taxon>
        <taxon>Paenarthrobacter</taxon>
    </lineage>
</organism>
<feature type="chain" id="PRO_5043410462" description="Lipoprotein" evidence="1">
    <location>
        <begin position="24"/>
        <end position="132"/>
    </location>
</feature>
<gene>
    <name evidence="2" type="ORF">NL394_04415</name>
</gene>
<evidence type="ECO:0000313" key="3">
    <source>
        <dbReference type="Proteomes" id="UP001163293"/>
    </source>
</evidence>
<evidence type="ECO:0008006" key="4">
    <source>
        <dbReference type="Google" id="ProtNLM"/>
    </source>
</evidence>
<proteinExistence type="predicted"/>
<protein>
    <recommendedName>
        <fullName evidence="4">Lipoprotein</fullName>
    </recommendedName>
</protein>
<keyword evidence="1" id="KW-0732">Signal</keyword>